<dbReference type="InterPro" id="IPR006094">
    <property type="entry name" value="Oxid_FAD_bind_N"/>
</dbReference>
<dbReference type="InterPro" id="IPR016167">
    <property type="entry name" value="FAD-bd_PCMH_sub1"/>
</dbReference>
<dbReference type="HOGENOM" id="CLU_018354_1_0_1"/>
<dbReference type="PANTHER" id="PTHR42973:SF13">
    <property type="entry name" value="FAD-BINDING PCMH-TYPE DOMAIN-CONTAINING PROTEIN"/>
    <property type="match status" value="1"/>
</dbReference>
<dbReference type="SUPFAM" id="SSF56176">
    <property type="entry name" value="FAD-binding/transporter-associated domain-like"/>
    <property type="match status" value="1"/>
</dbReference>
<dbReference type="InterPro" id="IPR050416">
    <property type="entry name" value="FAD-linked_Oxidoreductase"/>
</dbReference>
<feature type="signal peptide" evidence="5">
    <location>
        <begin position="1"/>
        <end position="16"/>
    </location>
</feature>
<dbReference type="Gene3D" id="3.40.462.20">
    <property type="match status" value="1"/>
</dbReference>
<feature type="domain" description="FAD-binding PCMH-type" evidence="6">
    <location>
        <begin position="65"/>
        <end position="234"/>
    </location>
</feature>
<feature type="chain" id="PRO_5004920628" description="FAD-binding PCMH-type domain-containing protein" evidence="5">
    <location>
        <begin position="17"/>
        <end position="486"/>
    </location>
</feature>
<evidence type="ECO:0000256" key="2">
    <source>
        <dbReference type="ARBA" id="ARBA00022630"/>
    </source>
</evidence>
<evidence type="ECO:0000313" key="7">
    <source>
        <dbReference type="EMBL" id="ESZ97703.1"/>
    </source>
</evidence>
<dbReference type="InterPro" id="IPR016169">
    <property type="entry name" value="FAD-bd_PCMH_sub2"/>
</dbReference>
<dbReference type="GO" id="GO:0016491">
    <property type="term" value="F:oxidoreductase activity"/>
    <property type="evidence" value="ECO:0007669"/>
    <property type="project" value="UniProtKB-KW"/>
</dbReference>
<evidence type="ECO:0000256" key="4">
    <source>
        <dbReference type="ARBA" id="ARBA00023002"/>
    </source>
</evidence>
<gene>
    <name evidence="7" type="ORF">SBOR_1890</name>
</gene>
<keyword evidence="2" id="KW-0285">Flavoprotein</keyword>
<evidence type="ECO:0000259" key="6">
    <source>
        <dbReference type="PROSITE" id="PS51387"/>
    </source>
</evidence>
<dbReference type="Pfam" id="PF01565">
    <property type="entry name" value="FAD_binding_4"/>
    <property type="match status" value="1"/>
</dbReference>
<comment type="caution">
    <text evidence="7">The sequence shown here is derived from an EMBL/GenBank/DDBJ whole genome shotgun (WGS) entry which is preliminary data.</text>
</comment>
<organism evidence="7 8">
    <name type="scientific">Sclerotinia borealis (strain F-4128)</name>
    <dbReference type="NCBI Taxonomy" id="1432307"/>
    <lineage>
        <taxon>Eukaryota</taxon>
        <taxon>Fungi</taxon>
        <taxon>Dikarya</taxon>
        <taxon>Ascomycota</taxon>
        <taxon>Pezizomycotina</taxon>
        <taxon>Leotiomycetes</taxon>
        <taxon>Helotiales</taxon>
        <taxon>Sclerotiniaceae</taxon>
        <taxon>Sclerotinia</taxon>
    </lineage>
</organism>
<comment type="similarity">
    <text evidence="1">Belongs to the oxygen-dependent FAD-linked oxidoreductase family.</text>
</comment>
<dbReference type="GO" id="GO:0071949">
    <property type="term" value="F:FAD binding"/>
    <property type="evidence" value="ECO:0007669"/>
    <property type="project" value="InterPro"/>
</dbReference>
<dbReference type="Gene3D" id="3.30.43.10">
    <property type="entry name" value="Uridine Diphospho-n-acetylenolpyruvylglucosamine Reductase, domain 2"/>
    <property type="match status" value="1"/>
</dbReference>
<keyword evidence="3" id="KW-0274">FAD</keyword>
<keyword evidence="4" id="KW-0560">Oxidoreductase</keyword>
<dbReference type="Proteomes" id="UP000019487">
    <property type="component" value="Unassembled WGS sequence"/>
</dbReference>
<accession>W9CNT5</accession>
<dbReference type="PROSITE" id="PS51387">
    <property type="entry name" value="FAD_PCMH"/>
    <property type="match status" value="1"/>
</dbReference>
<evidence type="ECO:0000256" key="3">
    <source>
        <dbReference type="ARBA" id="ARBA00022827"/>
    </source>
</evidence>
<dbReference type="EMBL" id="AYSA01000073">
    <property type="protein sequence ID" value="ESZ97703.1"/>
    <property type="molecule type" value="Genomic_DNA"/>
</dbReference>
<name>W9CNT5_SCLBF</name>
<evidence type="ECO:0000256" key="5">
    <source>
        <dbReference type="SAM" id="SignalP"/>
    </source>
</evidence>
<dbReference type="PANTHER" id="PTHR42973">
    <property type="entry name" value="BINDING OXIDOREDUCTASE, PUTATIVE (AFU_ORTHOLOGUE AFUA_1G17690)-RELATED"/>
    <property type="match status" value="1"/>
</dbReference>
<dbReference type="InterPro" id="IPR016166">
    <property type="entry name" value="FAD-bd_PCMH"/>
</dbReference>
<dbReference type="OrthoDB" id="2151789at2759"/>
<keyword evidence="8" id="KW-1185">Reference proteome</keyword>
<dbReference type="AlphaFoldDB" id="W9CNT5"/>
<dbReference type="Gene3D" id="3.30.465.10">
    <property type="match status" value="1"/>
</dbReference>
<keyword evidence="5" id="KW-0732">Signal</keyword>
<proteinExistence type="inferred from homology"/>
<dbReference type="InterPro" id="IPR036318">
    <property type="entry name" value="FAD-bd_PCMH-like_sf"/>
</dbReference>
<dbReference type="STRING" id="1432307.W9CNT5"/>
<evidence type="ECO:0000313" key="8">
    <source>
        <dbReference type="Proteomes" id="UP000019487"/>
    </source>
</evidence>
<evidence type="ECO:0000256" key="1">
    <source>
        <dbReference type="ARBA" id="ARBA00005466"/>
    </source>
</evidence>
<sequence length="486" mass="52574">MLSFTFIYLLLTTASAAVLSNRQTLSGSNVCRQISANITGEVYFSTSLSLSFNFEHDIKHYMTSSSQVPMCVVEVASDADVSHVMKIIAATRTPFAIKSGGHASNPGFSSTTGVFISLAKLTQVTLSQDKSQVEIGTGNLWSDVYSALDGTNVNVVGGRVTGPGVGGFSLGGGYSWFTNQYGLTCDTINSFNLVLPNGTITRVDSTNPDLFFALKGGLNRFGVVTSILFKTIPQENMVYGGIEIYGLDAIPDLITATNKFQQENTDPKAQVILTINGGITTSAILLTFYDGPSRPSAFDPYSNISAYPLITSVKSQSFASFSTVTPSTLQAGHRGAFHTMMTTSLTVNFMNAIYNESSFYGALAILHGGTFLSYDVEPFLEYGKYSTDSAFPHANSPLPLNLYYSWTLALEDTFWRGVMQQSIDHLTEIAKAEGIYAEDAYAYPNYALSTYSGAQIYGPKNAARLREIQAKYDPNQIMLLAGGFNI</sequence>
<reference evidence="7 8" key="1">
    <citation type="journal article" date="2014" name="Genome Announc.">
        <title>Draft genome sequence of Sclerotinia borealis, a psychrophilic plant pathogenic fungus.</title>
        <authorList>
            <person name="Mardanov A.V."/>
            <person name="Beletsky A.V."/>
            <person name="Kadnikov V.V."/>
            <person name="Ignatov A.N."/>
            <person name="Ravin N.V."/>
        </authorList>
    </citation>
    <scope>NUCLEOTIDE SEQUENCE [LARGE SCALE GENOMIC DNA]</scope>
    <source>
        <strain evidence="8">F-4157</strain>
    </source>
</reference>
<protein>
    <recommendedName>
        <fullName evidence="6">FAD-binding PCMH-type domain-containing protein</fullName>
    </recommendedName>
</protein>